<reference evidence="2" key="1">
    <citation type="submission" date="2019-11" db="EMBL/GenBank/DDBJ databases">
        <title>The nuclear and mitochondrial genomes of Frieseomelitta varia - a highly eusocial stingless bee (Meliponini) with a permanently sterile worker caste.</title>
        <authorList>
            <person name="Freitas F.C.P."/>
            <person name="Lourenco A.P."/>
            <person name="Nunes F.M.F."/>
            <person name="Paschoal A.R."/>
            <person name="Abreu F.C.P."/>
            <person name="Barbin F.O."/>
            <person name="Bataglia L."/>
            <person name="Cardoso-Junior C.A.M."/>
            <person name="Cervoni M.S."/>
            <person name="Silva S.R."/>
            <person name="Dalarmi F."/>
            <person name="Del Lama M.A."/>
            <person name="Depintor T.S."/>
            <person name="Ferreira K.M."/>
            <person name="Goria P.S."/>
            <person name="Jaskot M.C."/>
            <person name="Lago D.C."/>
            <person name="Luna-Lucena D."/>
            <person name="Moda L.M."/>
            <person name="Nascimento L."/>
            <person name="Pedrino M."/>
            <person name="Rabico F.O."/>
            <person name="Sanches F.C."/>
            <person name="Santos D.E."/>
            <person name="Santos C.G."/>
            <person name="Vieira J."/>
            <person name="Lopes T.F."/>
            <person name="Barchuk A.R."/>
            <person name="Hartfelder K."/>
            <person name="Simoes Z.L.P."/>
            <person name="Bitondi M.M.G."/>
            <person name="Pinheiro D.G."/>
        </authorList>
    </citation>
    <scope>NUCLEOTIDE SEQUENCE</scope>
    <source>
        <strain evidence="2">USP_RPSP 00005682</strain>
        <tissue evidence="2">Whole individual</tissue>
    </source>
</reference>
<dbReference type="EMBL" id="WNWW01000410">
    <property type="protein sequence ID" value="KAF3425238.1"/>
    <property type="molecule type" value="Genomic_DNA"/>
</dbReference>
<name>A0A833SE29_9HYME</name>
<dbReference type="AlphaFoldDB" id="A0A833SE29"/>
<keyword evidence="3" id="KW-1185">Reference proteome</keyword>
<comment type="caution">
    <text evidence="2">The sequence shown here is derived from an EMBL/GenBank/DDBJ whole genome shotgun (WGS) entry which is preliminary data.</text>
</comment>
<dbReference type="InterPro" id="IPR005137">
    <property type="entry name" value="BtpA"/>
</dbReference>
<proteinExistence type="inferred from homology"/>
<evidence type="ECO:0000313" key="3">
    <source>
        <dbReference type="Proteomes" id="UP000655588"/>
    </source>
</evidence>
<evidence type="ECO:0000313" key="2">
    <source>
        <dbReference type="EMBL" id="KAF3425238.1"/>
    </source>
</evidence>
<sequence length="298" mass="33227">MSRFYKLFRKRRCSVIGMIHVGSLPGTPSYNGNTKQLISNAIKEAVIYSECNIDGVLVENMHDVPYVRPKDLTPEITTMMTRICTEIRKILSENIPCGIQILAGCNREAIAVAKAANFQFIRAEGFVFSHIADEGFTDACAGTLLRYRKQIDADDILIFADIKKKHSSHAITSDVSLSETIKAAKFFLADGIILTGAATGDPASVSEFTGIFLILTYRNFYRKIVMKKTSRCVEIKQTTEIPVLIGSGITKDNIKDYLTSDAVIVGSHFKVGGTWENKVDKEKVRNFMEKLKMLQNTH</sequence>
<dbReference type="Proteomes" id="UP000655588">
    <property type="component" value="Unassembled WGS sequence"/>
</dbReference>
<evidence type="ECO:0000256" key="1">
    <source>
        <dbReference type="ARBA" id="ARBA00006007"/>
    </source>
</evidence>
<dbReference type="PANTHER" id="PTHR21381:SF3">
    <property type="entry name" value="SGC REGION PROTEIN SGCQ-RELATED"/>
    <property type="match status" value="1"/>
</dbReference>
<gene>
    <name evidence="2" type="ORF">E2986_03140</name>
</gene>
<dbReference type="SUPFAM" id="SSF51366">
    <property type="entry name" value="Ribulose-phoshate binding barrel"/>
    <property type="match status" value="1"/>
</dbReference>
<protein>
    <submittedName>
        <fullName evidence="2">Uncharacterized protein</fullName>
    </submittedName>
</protein>
<organism evidence="2 3">
    <name type="scientific">Frieseomelitta varia</name>
    <dbReference type="NCBI Taxonomy" id="561572"/>
    <lineage>
        <taxon>Eukaryota</taxon>
        <taxon>Metazoa</taxon>
        <taxon>Ecdysozoa</taxon>
        <taxon>Arthropoda</taxon>
        <taxon>Hexapoda</taxon>
        <taxon>Insecta</taxon>
        <taxon>Pterygota</taxon>
        <taxon>Neoptera</taxon>
        <taxon>Endopterygota</taxon>
        <taxon>Hymenoptera</taxon>
        <taxon>Apocrita</taxon>
        <taxon>Aculeata</taxon>
        <taxon>Apoidea</taxon>
        <taxon>Anthophila</taxon>
        <taxon>Apidae</taxon>
        <taxon>Frieseomelitta</taxon>
    </lineage>
</organism>
<dbReference type="PANTHER" id="PTHR21381">
    <property type="entry name" value="ZGC:162297"/>
    <property type="match status" value="1"/>
</dbReference>
<dbReference type="PIRSF" id="PIRSF005956">
    <property type="entry name" value="BtpA"/>
    <property type="match status" value="1"/>
</dbReference>
<dbReference type="Pfam" id="PF03437">
    <property type="entry name" value="BtpA"/>
    <property type="match status" value="2"/>
</dbReference>
<accession>A0A833SE29</accession>
<dbReference type="InterPro" id="IPR011060">
    <property type="entry name" value="RibuloseP-bd_barrel"/>
</dbReference>
<comment type="similarity">
    <text evidence="1">Belongs to the BtpA family.</text>
</comment>